<feature type="domain" description="PAC" evidence="17">
    <location>
        <begin position="109"/>
        <end position="161"/>
    </location>
</feature>
<keyword evidence="10" id="KW-0547">Nucleotide-binding</keyword>
<reference evidence="18 19" key="1">
    <citation type="submission" date="2020-08" db="EMBL/GenBank/DDBJ databases">
        <title>Genomic Encyclopedia of Type Strains, Phase IV (KMG-IV): sequencing the most valuable type-strain genomes for metagenomic binning, comparative biology and taxonomic classification.</title>
        <authorList>
            <person name="Goeker M."/>
        </authorList>
    </citation>
    <scope>NUCLEOTIDE SEQUENCE [LARGE SCALE GENOMIC DNA]</scope>
    <source>
        <strain evidence="18 19">DSM 27057</strain>
    </source>
</reference>
<evidence type="ECO:0000256" key="4">
    <source>
        <dbReference type="ARBA" id="ARBA00022553"/>
    </source>
</evidence>
<protein>
    <recommendedName>
        <fullName evidence="2">histidine kinase</fullName>
        <ecNumber evidence="2">2.7.13.3</ecNumber>
    </recommendedName>
</protein>
<dbReference type="Gene3D" id="3.30.450.20">
    <property type="entry name" value="PAS domain"/>
    <property type="match status" value="1"/>
</dbReference>
<evidence type="ECO:0000256" key="2">
    <source>
        <dbReference type="ARBA" id="ARBA00012438"/>
    </source>
</evidence>
<feature type="domain" description="PAS" evidence="16">
    <location>
        <begin position="35"/>
        <end position="105"/>
    </location>
</feature>
<proteinExistence type="predicted"/>
<dbReference type="Pfam" id="PF07536">
    <property type="entry name" value="HWE_HK"/>
    <property type="match status" value="1"/>
</dbReference>
<evidence type="ECO:0000256" key="13">
    <source>
        <dbReference type="ARBA" id="ARBA00022991"/>
    </source>
</evidence>
<dbReference type="NCBIfam" id="TIGR00229">
    <property type="entry name" value="sensory_box"/>
    <property type="match status" value="1"/>
</dbReference>
<sequence length="363" mass="39648">MDGILRVKVKDKPVRTFAEAEPMPPLGHSDALADSAELFRETFERANIGMAHVSLDGSFLRANRSLCRLLGRDQAELACIRFQDITHPDDLDTDMHLLREVLAGIRETYTMEKRYIRPDGTIIWADLSVSLLRNAQGHPVNFISVVNDIHARKQAQELVQLVLSEANHRVKNLLSVVSAIVTSSARGADSAQELEAAISGRIRAMAASHDLLTGKSENGGQLTQLVRRQLEIFTDLAVARIKIEGPDIQLTPAAIHAFGMVLHELSTNACKYGALSNETGNVLISWRIDPSAQTLHFDWHESGGPPVHTPQRQGFGARALQRMLSGSLGGSSSYLLAEPGAKFEAVVPVEGVVTLCPDQAEYP</sequence>
<dbReference type="PROSITE" id="PS50112">
    <property type="entry name" value="PAS"/>
    <property type="match status" value="1"/>
</dbReference>
<evidence type="ECO:0000313" key="19">
    <source>
        <dbReference type="Proteomes" id="UP000548867"/>
    </source>
</evidence>
<dbReference type="AlphaFoldDB" id="A0A7W6G6V8"/>
<comment type="caution">
    <text evidence="18">The sequence shown here is derived from an EMBL/GenBank/DDBJ whole genome shotgun (WGS) entry which is preliminary data.</text>
</comment>
<keyword evidence="4" id="KW-0597">Phosphoprotein</keyword>
<keyword evidence="13" id="KW-0157">Chromophore</keyword>
<dbReference type="InterPro" id="IPR036890">
    <property type="entry name" value="HATPase_C_sf"/>
</dbReference>
<evidence type="ECO:0000256" key="15">
    <source>
        <dbReference type="ARBA" id="ARBA00023170"/>
    </source>
</evidence>
<dbReference type="EMBL" id="JACIDX010000009">
    <property type="protein sequence ID" value="MBB3955721.1"/>
    <property type="molecule type" value="Genomic_DNA"/>
</dbReference>
<dbReference type="SUPFAM" id="SSF55874">
    <property type="entry name" value="ATPase domain of HSP90 chaperone/DNA topoisomerase II/histidine kinase"/>
    <property type="match status" value="1"/>
</dbReference>
<evidence type="ECO:0000313" key="18">
    <source>
        <dbReference type="EMBL" id="MBB3955721.1"/>
    </source>
</evidence>
<evidence type="ECO:0000256" key="10">
    <source>
        <dbReference type="ARBA" id="ARBA00022741"/>
    </source>
</evidence>
<dbReference type="InterPro" id="IPR035965">
    <property type="entry name" value="PAS-like_dom_sf"/>
</dbReference>
<dbReference type="GO" id="GO:0009881">
    <property type="term" value="F:photoreceptor activity"/>
    <property type="evidence" value="ECO:0007669"/>
    <property type="project" value="UniProtKB-KW"/>
</dbReference>
<dbReference type="Proteomes" id="UP000548867">
    <property type="component" value="Unassembled WGS sequence"/>
</dbReference>
<keyword evidence="15" id="KW-0675">Receptor</keyword>
<evidence type="ECO:0000256" key="14">
    <source>
        <dbReference type="ARBA" id="ARBA00023026"/>
    </source>
</evidence>
<keyword evidence="12" id="KW-0067">ATP-binding</keyword>
<dbReference type="PANTHER" id="PTHR41523">
    <property type="entry name" value="TWO-COMPONENT SYSTEM SENSOR PROTEIN"/>
    <property type="match status" value="1"/>
</dbReference>
<evidence type="ECO:0000256" key="1">
    <source>
        <dbReference type="ARBA" id="ARBA00000085"/>
    </source>
</evidence>
<dbReference type="PROSITE" id="PS50113">
    <property type="entry name" value="PAC"/>
    <property type="match status" value="1"/>
</dbReference>
<keyword evidence="19" id="KW-1185">Reference proteome</keyword>
<dbReference type="PANTHER" id="PTHR41523:SF7">
    <property type="entry name" value="HISTIDINE KINASE"/>
    <property type="match status" value="1"/>
</dbReference>
<keyword evidence="14" id="KW-0843">Virulence</keyword>
<keyword evidence="8" id="KW-0808">Transferase</keyword>
<organism evidence="18 19">
    <name type="scientific">Novosphingobium sediminicola</name>
    <dbReference type="NCBI Taxonomy" id="563162"/>
    <lineage>
        <taxon>Bacteria</taxon>
        <taxon>Pseudomonadati</taxon>
        <taxon>Pseudomonadota</taxon>
        <taxon>Alphaproteobacteria</taxon>
        <taxon>Sphingomonadales</taxon>
        <taxon>Sphingomonadaceae</taxon>
        <taxon>Novosphingobium</taxon>
    </lineage>
</organism>
<dbReference type="CDD" id="cd00130">
    <property type="entry name" value="PAS"/>
    <property type="match status" value="1"/>
</dbReference>
<keyword evidence="7" id="KW-0288">FMN</keyword>
<keyword evidence="9" id="KW-0677">Repeat</keyword>
<name>A0A7W6G6V8_9SPHN</name>
<keyword evidence="3" id="KW-0600">Photoreceptor protein</keyword>
<evidence type="ECO:0000256" key="3">
    <source>
        <dbReference type="ARBA" id="ARBA00022543"/>
    </source>
</evidence>
<evidence type="ECO:0000259" key="16">
    <source>
        <dbReference type="PROSITE" id="PS50112"/>
    </source>
</evidence>
<evidence type="ECO:0000256" key="12">
    <source>
        <dbReference type="ARBA" id="ARBA00022840"/>
    </source>
</evidence>
<dbReference type="InterPro" id="IPR000014">
    <property type="entry name" value="PAS"/>
</dbReference>
<dbReference type="SMART" id="SM00086">
    <property type="entry name" value="PAC"/>
    <property type="match status" value="1"/>
</dbReference>
<dbReference type="InterPro" id="IPR000700">
    <property type="entry name" value="PAS-assoc_C"/>
</dbReference>
<evidence type="ECO:0000256" key="8">
    <source>
        <dbReference type="ARBA" id="ARBA00022679"/>
    </source>
</evidence>
<dbReference type="RefSeq" id="WP_183626245.1">
    <property type="nucleotide sequence ID" value="NZ_JACIDX010000009.1"/>
</dbReference>
<dbReference type="GO" id="GO:0005524">
    <property type="term" value="F:ATP binding"/>
    <property type="evidence" value="ECO:0007669"/>
    <property type="project" value="UniProtKB-KW"/>
</dbReference>
<evidence type="ECO:0000256" key="11">
    <source>
        <dbReference type="ARBA" id="ARBA00022777"/>
    </source>
</evidence>
<keyword evidence="11" id="KW-0418">Kinase</keyword>
<dbReference type="SMART" id="SM00091">
    <property type="entry name" value="PAS"/>
    <property type="match status" value="1"/>
</dbReference>
<accession>A0A7W6G6V8</accession>
<dbReference type="InterPro" id="IPR013655">
    <property type="entry name" value="PAS_fold_3"/>
</dbReference>
<comment type="catalytic activity">
    <reaction evidence="1">
        <text>ATP + protein L-histidine = ADP + protein N-phospho-L-histidine.</text>
        <dbReference type="EC" id="2.7.13.3"/>
    </reaction>
</comment>
<dbReference type="SMART" id="SM00911">
    <property type="entry name" value="HWE_HK"/>
    <property type="match status" value="1"/>
</dbReference>
<evidence type="ECO:0000256" key="6">
    <source>
        <dbReference type="ARBA" id="ARBA00022630"/>
    </source>
</evidence>
<dbReference type="GO" id="GO:0004673">
    <property type="term" value="F:protein histidine kinase activity"/>
    <property type="evidence" value="ECO:0007669"/>
    <property type="project" value="UniProtKB-EC"/>
</dbReference>
<dbReference type="SUPFAM" id="SSF55785">
    <property type="entry name" value="PYP-like sensor domain (PAS domain)"/>
    <property type="match status" value="1"/>
</dbReference>
<keyword evidence="5" id="KW-0716">Sensory transduction</keyword>
<dbReference type="InterPro" id="IPR001610">
    <property type="entry name" value="PAC"/>
</dbReference>
<evidence type="ECO:0000256" key="7">
    <source>
        <dbReference type="ARBA" id="ARBA00022643"/>
    </source>
</evidence>
<gene>
    <name evidence="18" type="ORF">GGR38_002677</name>
</gene>
<evidence type="ECO:0000259" key="17">
    <source>
        <dbReference type="PROSITE" id="PS50113"/>
    </source>
</evidence>
<evidence type="ECO:0000256" key="5">
    <source>
        <dbReference type="ARBA" id="ARBA00022606"/>
    </source>
</evidence>
<dbReference type="EC" id="2.7.13.3" evidence="2"/>
<evidence type="ECO:0000256" key="9">
    <source>
        <dbReference type="ARBA" id="ARBA00022737"/>
    </source>
</evidence>
<dbReference type="Pfam" id="PF08447">
    <property type="entry name" value="PAS_3"/>
    <property type="match status" value="1"/>
</dbReference>
<dbReference type="Gene3D" id="3.30.565.10">
    <property type="entry name" value="Histidine kinase-like ATPase, C-terminal domain"/>
    <property type="match status" value="1"/>
</dbReference>
<keyword evidence="6" id="KW-0285">Flavoprotein</keyword>
<dbReference type="InterPro" id="IPR011102">
    <property type="entry name" value="Sig_transdc_His_kinase_HWE"/>
</dbReference>